<evidence type="ECO:0000313" key="3">
    <source>
        <dbReference type="EMBL" id="ANY66896.1"/>
    </source>
</evidence>
<keyword evidence="1" id="KW-0732">Signal</keyword>
<evidence type="ECO:0000259" key="2">
    <source>
        <dbReference type="PROSITE" id="PS51272"/>
    </source>
</evidence>
<accession>A0A1B2DGR6</accession>
<dbReference type="RefSeq" id="WP_172455456.1">
    <property type="nucleotide sequence ID" value="NZ_CP016808.1"/>
</dbReference>
<feature type="chain" id="PRO_5008535100" description="SLH domain-containing protein" evidence="1">
    <location>
        <begin position="27"/>
        <end position="782"/>
    </location>
</feature>
<dbReference type="Pfam" id="PF00395">
    <property type="entry name" value="SLH"/>
    <property type="match status" value="2"/>
</dbReference>
<protein>
    <recommendedName>
        <fullName evidence="2">SLH domain-containing protein</fullName>
    </recommendedName>
</protein>
<organism evidence="3">
    <name type="scientific">Paenibacillus sp. BIHB 4019</name>
    <dbReference type="NCBI Taxonomy" id="1870819"/>
    <lineage>
        <taxon>Bacteria</taxon>
        <taxon>Bacillati</taxon>
        <taxon>Bacillota</taxon>
        <taxon>Bacilli</taxon>
        <taxon>Bacillales</taxon>
        <taxon>Paenibacillaceae</taxon>
        <taxon>Paenibacillus</taxon>
    </lineage>
</organism>
<dbReference type="InterPro" id="IPR001119">
    <property type="entry name" value="SLH_dom"/>
</dbReference>
<dbReference type="PROSITE" id="PS51272">
    <property type="entry name" value="SLH"/>
    <property type="match status" value="3"/>
</dbReference>
<feature type="domain" description="SLH" evidence="2">
    <location>
        <begin position="717"/>
        <end position="779"/>
    </location>
</feature>
<dbReference type="AlphaFoldDB" id="A0A1B2DGR6"/>
<feature type="domain" description="SLH" evidence="2">
    <location>
        <begin position="587"/>
        <end position="649"/>
    </location>
</feature>
<proteinExistence type="predicted"/>
<reference evidence="3" key="1">
    <citation type="submission" date="2016-08" db="EMBL/GenBank/DDBJ databases">
        <title>Complete Genome Seqeunce of Paenibacillus sp. BIHB 4019 from tea rhizoplane.</title>
        <authorList>
            <person name="Thakur R."/>
            <person name="Swarnkar M.K."/>
            <person name="Gulati A."/>
        </authorList>
    </citation>
    <scope>NUCLEOTIDE SEQUENCE [LARGE SCALE GENOMIC DNA]</scope>
    <source>
        <strain evidence="3">BIHB4019</strain>
    </source>
</reference>
<dbReference type="Pfam" id="PF16244">
    <property type="entry name" value="DUF4901"/>
    <property type="match status" value="2"/>
</dbReference>
<gene>
    <name evidence="3" type="ORF">BBD42_10770</name>
</gene>
<name>A0A1B2DGR6_9BACL</name>
<feature type="domain" description="SLH" evidence="2">
    <location>
        <begin position="654"/>
        <end position="716"/>
    </location>
</feature>
<dbReference type="EMBL" id="CP016808">
    <property type="protein sequence ID" value="ANY66896.1"/>
    <property type="molecule type" value="Genomic_DNA"/>
</dbReference>
<dbReference type="InterPro" id="IPR032599">
    <property type="entry name" value="YcdB/YcdC_rep_domain"/>
</dbReference>
<evidence type="ECO:0000256" key="1">
    <source>
        <dbReference type="SAM" id="SignalP"/>
    </source>
</evidence>
<feature type="signal peptide" evidence="1">
    <location>
        <begin position="1"/>
        <end position="26"/>
    </location>
</feature>
<sequence>MGSKKRLIAFVALVAITSSVPTAAFANGANVAIDRQTNLADRISGEGSMEAAENVSVSKDKAEKLARERVSIPKEYTLQGASLAVTVLAQGKRNVWGLDFVKKVNGKHKGSIYVQIDADGGQLLAFSSYLENASSKPTYPLKVERSAAQDIAASFMKQIAASYADQVRYNPEYGAQVLPPLTGEVVHKIRYDRIINDIPYVDNYIELDVDSEGHITNYKLQWDDTLQFPKADSRITLAEANAKLRELAQPELQYIVPYSPQGQRFPMLSYEMGSLAIDALDGSLIKKLYDQTSSVSATPIAPAALGEAPKAGNMTDKQAIALVETSFKLPTGAVLSNSSYNEYNDDTTGHNESYWNLNWTTKSGSRETGSVSATVDSKTGIIRSYYAYSYDGGDTSVKPSLTYEQAEKIATDTVKKQLSWAADQLYVVKPDPKQYSDAPAGTINSYYISFVRKIQGATVSYDRVNVNVDARTNEVTMYDAQLASFNYPAQAPKVIEKKEAIEKWLSYYRTELTYYVEREYSLQGQPIPIDKYNLMLAAGELDSEQVESKTDVKLVYRLVPAAIDESVFLDAQSGQWRNRESGEVTALEKPKALDVEGHWAQRQLELMVAYKALDVKDGKVRPNAIVTRGELIKMLVLAMNSGRGPVVMANAESGSAAFSDVAAGSGYYVYVQSALEQNLIDIGDGTFNPAGEVDREEMAELIVRALGYNTLANYDQLFNINFKDADKTEKKGQAAIVVGLNIMSLSDGSFLPERKVTRAEAATAFFRYLQTRADLKEAPIRN</sequence>